<evidence type="ECO:0000256" key="1">
    <source>
        <dbReference type="SAM" id="MobiDB-lite"/>
    </source>
</evidence>
<keyword evidence="3" id="KW-1185">Reference proteome</keyword>
<dbReference type="Proteomes" id="UP001311232">
    <property type="component" value="Unassembled WGS sequence"/>
</dbReference>
<reference evidence="2 3" key="1">
    <citation type="submission" date="2021-06" db="EMBL/GenBank/DDBJ databases">
        <authorList>
            <person name="Palmer J.M."/>
        </authorList>
    </citation>
    <scope>NUCLEOTIDE SEQUENCE [LARGE SCALE GENOMIC DNA]</scope>
    <source>
        <strain evidence="2 3">MEX-2019</strain>
        <tissue evidence="2">Muscle</tissue>
    </source>
</reference>
<evidence type="ECO:0000313" key="3">
    <source>
        <dbReference type="Proteomes" id="UP001311232"/>
    </source>
</evidence>
<organism evidence="2 3">
    <name type="scientific">Crenichthys baileyi</name>
    <name type="common">White River springfish</name>
    <dbReference type="NCBI Taxonomy" id="28760"/>
    <lineage>
        <taxon>Eukaryota</taxon>
        <taxon>Metazoa</taxon>
        <taxon>Chordata</taxon>
        <taxon>Craniata</taxon>
        <taxon>Vertebrata</taxon>
        <taxon>Euteleostomi</taxon>
        <taxon>Actinopterygii</taxon>
        <taxon>Neopterygii</taxon>
        <taxon>Teleostei</taxon>
        <taxon>Neoteleostei</taxon>
        <taxon>Acanthomorphata</taxon>
        <taxon>Ovalentaria</taxon>
        <taxon>Atherinomorphae</taxon>
        <taxon>Cyprinodontiformes</taxon>
        <taxon>Goodeidae</taxon>
        <taxon>Crenichthys</taxon>
    </lineage>
</organism>
<sequence>MSLGILDILLSRTKLSSLSPPPQLQPSHRNQAQPQPAAHSLSGRRRVSEKIRPRMPSVELAVGGGERASRSSRGQGDTSPCQLLFYDVTLQRGSGTWHIQGEHTVGFEKGGSVTLRGSDRNSSALLFDTRHCGSGCQMLEKHVGSAADMQKVLYKSIHALLT</sequence>
<gene>
    <name evidence="2" type="ORF">CRENBAI_020886</name>
</gene>
<proteinExistence type="predicted"/>
<dbReference type="EMBL" id="JAHHUM010000921">
    <property type="protein sequence ID" value="KAK5615882.1"/>
    <property type="molecule type" value="Genomic_DNA"/>
</dbReference>
<name>A0AAV9S3H7_9TELE</name>
<dbReference type="AlphaFoldDB" id="A0AAV9S3H7"/>
<comment type="caution">
    <text evidence="2">The sequence shown here is derived from an EMBL/GenBank/DDBJ whole genome shotgun (WGS) entry which is preliminary data.</text>
</comment>
<evidence type="ECO:0000313" key="2">
    <source>
        <dbReference type="EMBL" id="KAK5615882.1"/>
    </source>
</evidence>
<feature type="region of interest" description="Disordered" evidence="1">
    <location>
        <begin position="16"/>
        <end position="78"/>
    </location>
</feature>
<protein>
    <submittedName>
        <fullName evidence="2">Uncharacterized protein</fullName>
    </submittedName>
</protein>
<accession>A0AAV9S3H7</accession>